<evidence type="ECO:0000313" key="3">
    <source>
        <dbReference type="Proteomes" id="UP000663760"/>
    </source>
</evidence>
<dbReference type="Proteomes" id="UP000663760">
    <property type="component" value="Chromosome 13"/>
</dbReference>
<keyword evidence="3" id="KW-1185">Reference proteome</keyword>
<sequence>MGRKKKTVRVIDWWEKVTLPVKRAWVFVTSRVEARRKSMAGIMKLHNDVQMCGYEDVQVMWEMLRSEMELSAHAARRRRPFWRVIVWSGPAVPPDRRRQPSPIPH</sequence>
<evidence type="ECO:0000313" key="1">
    <source>
        <dbReference type="EMBL" id="CAA2631095.1"/>
    </source>
</evidence>
<organism evidence="1">
    <name type="scientific">Spirodela intermedia</name>
    <name type="common">Intermediate duckweed</name>
    <dbReference type="NCBI Taxonomy" id="51605"/>
    <lineage>
        <taxon>Eukaryota</taxon>
        <taxon>Viridiplantae</taxon>
        <taxon>Streptophyta</taxon>
        <taxon>Embryophyta</taxon>
        <taxon>Tracheophyta</taxon>
        <taxon>Spermatophyta</taxon>
        <taxon>Magnoliopsida</taxon>
        <taxon>Liliopsida</taxon>
        <taxon>Araceae</taxon>
        <taxon>Lemnoideae</taxon>
        <taxon>Spirodela</taxon>
    </lineage>
</organism>
<dbReference type="EMBL" id="LR746276">
    <property type="protein sequence ID" value="CAA7407395.1"/>
    <property type="molecule type" value="Genomic_DNA"/>
</dbReference>
<reference evidence="1" key="1">
    <citation type="submission" date="2019-12" db="EMBL/GenBank/DDBJ databases">
        <authorList>
            <person name="Scholz U."/>
            <person name="Mascher M."/>
            <person name="Fiebig A."/>
        </authorList>
    </citation>
    <scope>NUCLEOTIDE SEQUENCE</scope>
</reference>
<accession>A0A7I8JJK5</accession>
<dbReference type="PANTHER" id="PTHR33181">
    <property type="entry name" value="OS01G0778500 PROTEIN"/>
    <property type="match status" value="1"/>
</dbReference>
<dbReference type="OrthoDB" id="689242at2759"/>
<protein>
    <submittedName>
        <fullName evidence="1">Uncharacterized protein</fullName>
    </submittedName>
</protein>
<dbReference type="EMBL" id="LR743600">
    <property type="protein sequence ID" value="CAA2631095.1"/>
    <property type="molecule type" value="Genomic_DNA"/>
</dbReference>
<dbReference type="PANTHER" id="PTHR33181:SF19">
    <property type="entry name" value="OS04G0658200 PROTEIN"/>
    <property type="match status" value="1"/>
</dbReference>
<proteinExistence type="predicted"/>
<name>A0A7I8JJK5_SPIIN</name>
<evidence type="ECO:0000313" key="2">
    <source>
        <dbReference type="EMBL" id="CAA7407395.1"/>
    </source>
</evidence>
<gene>
    <name evidence="1" type="ORF">SI7747_13016741</name>
    <name evidence="2" type="ORF">SI8410_13018073</name>
</gene>
<dbReference type="AlphaFoldDB" id="A0A7I8JJK5"/>